<proteinExistence type="predicted"/>
<dbReference type="AlphaFoldDB" id="A0A4Y1ZW48"/>
<dbReference type="EMBL" id="BGPR01153947">
    <property type="protein sequence ID" value="GBL69845.1"/>
    <property type="molecule type" value="Genomic_DNA"/>
</dbReference>
<name>A0A4Y1ZW48_ARAVE</name>
<evidence type="ECO:0000313" key="2">
    <source>
        <dbReference type="Proteomes" id="UP000499080"/>
    </source>
</evidence>
<sequence length="141" mass="16050">MKQDQLFMTFNSTLLIVTFKSKCRISGTSGCKIYGSTKQHMAFYDIIQLSRITYNNLRAVVAILHRAPPHDPVPDAIIATEPFGWTWYNYTSVLHLQNAVGNLTYDKLIYQGSLFCSMTSHVNFHVVECAMNSKIKLELLI</sequence>
<keyword evidence="2" id="KW-1185">Reference proteome</keyword>
<organism evidence="1 2">
    <name type="scientific">Araneus ventricosus</name>
    <name type="common">Orbweaver spider</name>
    <name type="synonym">Epeira ventricosa</name>
    <dbReference type="NCBI Taxonomy" id="182803"/>
    <lineage>
        <taxon>Eukaryota</taxon>
        <taxon>Metazoa</taxon>
        <taxon>Ecdysozoa</taxon>
        <taxon>Arthropoda</taxon>
        <taxon>Chelicerata</taxon>
        <taxon>Arachnida</taxon>
        <taxon>Araneae</taxon>
        <taxon>Araneomorphae</taxon>
        <taxon>Entelegynae</taxon>
        <taxon>Araneoidea</taxon>
        <taxon>Araneidae</taxon>
        <taxon>Araneus</taxon>
    </lineage>
</organism>
<comment type="caution">
    <text evidence="1">The sequence shown here is derived from an EMBL/GenBank/DDBJ whole genome shotgun (WGS) entry which is preliminary data.</text>
</comment>
<protein>
    <submittedName>
        <fullName evidence="1">Uncharacterized protein</fullName>
    </submittedName>
</protein>
<dbReference type="Proteomes" id="UP000499080">
    <property type="component" value="Unassembled WGS sequence"/>
</dbReference>
<evidence type="ECO:0000313" key="1">
    <source>
        <dbReference type="EMBL" id="GBL69845.1"/>
    </source>
</evidence>
<gene>
    <name evidence="1" type="ORF">AVEN_234911_1</name>
</gene>
<accession>A0A4Y1ZW48</accession>
<reference evidence="1 2" key="1">
    <citation type="journal article" date="2019" name="Sci. Rep.">
        <title>Orb-weaving spider Araneus ventricosus genome elucidates the spidroin gene catalogue.</title>
        <authorList>
            <person name="Kono N."/>
            <person name="Nakamura H."/>
            <person name="Ohtoshi R."/>
            <person name="Moran D.A.P."/>
            <person name="Shinohara A."/>
            <person name="Yoshida Y."/>
            <person name="Fujiwara M."/>
            <person name="Mori M."/>
            <person name="Tomita M."/>
            <person name="Arakawa K."/>
        </authorList>
    </citation>
    <scope>NUCLEOTIDE SEQUENCE [LARGE SCALE GENOMIC DNA]</scope>
</reference>